<dbReference type="InterPro" id="IPR011009">
    <property type="entry name" value="Kinase-like_dom_sf"/>
</dbReference>
<comment type="similarity">
    <text evidence="7">Belongs to the protein kinase superfamily.</text>
</comment>
<keyword evidence="2" id="KW-0808">Transferase</keyword>
<dbReference type="PROSITE" id="PS00107">
    <property type="entry name" value="PROTEIN_KINASE_ATP"/>
    <property type="match status" value="1"/>
</dbReference>
<sequence length="318" mass="37162">MSFSPKRYCTLEKIGEGSFSNVNKIHDKYSRRYYAAKVLKENFESIEDAMRCTEIVALRTLKHHPNIAGITDFYYDSTTRKLTIVTELAHMNLYEYIKDRKRCLSEIRCKHFLYQLVSGVRYLHSRHIFHRDIKPENCLVKINKQLGVNPMNAEVLQLTDFGMVCSFREKPPLTSYISTRWYRAPEVILTYGWYGPPVDIWALGCIFYEILTLKPLFPGEDQEDQLNKIHTVLGSPSKDVLKRMEYFNYDLQFSTRRGSGLHYLLPTISGDGMDIWRKSLEYRSDLRISAFRMFEHSYFDSLRLGNACIATALYTSTA</sequence>
<dbReference type="GO" id="GO:0004674">
    <property type="term" value="F:protein serine/threonine kinase activity"/>
    <property type="evidence" value="ECO:0007669"/>
    <property type="project" value="UniProtKB-KW"/>
</dbReference>
<protein>
    <submittedName>
        <fullName evidence="9">MAPK/MAK/MRK overlapping kinase</fullName>
    </submittedName>
</protein>
<dbReference type="PANTHER" id="PTHR24055">
    <property type="entry name" value="MITOGEN-ACTIVATED PROTEIN KINASE"/>
    <property type="match status" value="1"/>
</dbReference>
<keyword evidence="4 9" id="KW-0418">Kinase</keyword>
<feature type="binding site" evidence="6">
    <location>
        <position position="37"/>
    </location>
    <ligand>
        <name>ATP</name>
        <dbReference type="ChEBI" id="CHEBI:30616"/>
    </ligand>
</feature>
<dbReference type="Proteomes" id="UP001151699">
    <property type="component" value="Unassembled WGS sequence"/>
</dbReference>
<evidence type="ECO:0000256" key="4">
    <source>
        <dbReference type="ARBA" id="ARBA00022777"/>
    </source>
</evidence>
<dbReference type="InterPro" id="IPR050117">
    <property type="entry name" value="MAPK"/>
</dbReference>
<reference evidence="9" key="1">
    <citation type="submission" date="2022-07" db="EMBL/GenBank/DDBJ databases">
        <authorList>
            <person name="Trinca V."/>
            <person name="Uliana J.V.C."/>
            <person name="Torres T.T."/>
            <person name="Ward R.J."/>
            <person name="Monesi N."/>
        </authorList>
    </citation>
    <scope>NUCLEOTIDE SEQUENCE</scope>
    <source>
        <strain evidence="9">HSMRA1968</strain>
        <tissue evidence="9">Whole embryos</tissue>
    </source>
</reference>
<keyword evidence="10" id="KW-1185">Reference proteome</keyword>
<evidence type="ECO:0000256" key="3">
    <source>
        <dbReference type="ARBA" id="ARBA00022741"/>
    </source>
</evidence>
<name>A0A9Q0MM53_9DIPT</name>
<dbReference type="InterPro" id="IPR017441">
    <property type="entry name" value="Protein_kinase_ATP_BS"/>
</dbReference>
<dbReference type="PROSITE" id="PS00108">
    <property type="entry name" value="PROTEIN_KINASE_ST"/>
    <property type="match status" value="1"/>
</dbReference>
<evidence type="ECO:0000313" key="10">
    <source>
        <dbReference type="Proteomes" id="UP001151699"/>
    </source>
</evidence>
<evidence type="ECO:0000256" key="6">
    <source>
        <dbReference type="PROSITE-ProRule" id="PRU10141"/>
    </source>
</evidence>
<evidence type="ECO:0000256" key="1">
    <source>
        <dbReference type="ARBA" id="ARBA00022527"/>
    </source>
</evidence>
<dbReference type="PROSITE" id="PS50011">
    <property type="entry name" value="PROTEIN_KINASE_DOM"/>
    <property type="match status" value="1"/>
</dbReference>
<dbReference type="InterPro" id="IPR000719">
    <property type="entry name" value="Prot_kinase_dom"/>
</dbReference>
<dbReference type="FunFam" id="1.10.510.10:FF:000624">
    <property type="entry name" value="Mitogen-activated protein kinase"/>
    <property type="match status" value="1"/>
</dbReference>
<evidence type="ECO:0000259" key="8">
    <source>
        <dbReference type="PROSITE" id="PS50011"/>
    </source>
</evidence>
<gene>
    <name evidence="9" type="primary">MOK</name>
    <name evidence="9" type="ORF">Bhyg_15999</name>
</gene>
<dbReference type="EMBL" id="WJQU01001607">
    <property type="protein sequence ID" value="KAJ6633877.1"/>
    <property type="molecule type" value="Genomic_DNA"/>
</dbReference>
<dbReference type="SMART" id="SM00220">
    <property type="entry name" value="S_TKc"/>
    <property type="match status" value="1"/>
</dbReference>
<dbReference type="Gene3D" id="1.10.510.10">
    <property type="entry name" value="Transferase(Phosphotransferase) domain 1"/>
    <property type="match status" value="1"/>
</dbReference>
<dbReference type="AlphaFoldDB" id="A0A9Q0MM53"/>
<dbReference type="Pfam" id="PF00069">
    <property type="entry name" value="Pkinase"/>
    <property type="match status" value="1"/>
</dbReference>
<dbReference type="Gene3D" id="3.30.200.20">
    <property type="entry name" value="Phosphorylase Kinase, domain 1"/>
    <property type="match status" value="1"/>
</dbReference>
<dbReference type="SUPFAM" id="SSF56112">
    <property type="entry name" value="Protein kinase-like (PK-like)"/>
    <property type="match status" value="1"/>
</dbReference>
<evidence type="ECO:0000313" key="9">
    <source>
        <dbReference type="EMBL" id="KAJ6633877.1"/>
    </source>
</evidence>
<dbReference type="OrthoDB" id="2158884at2759"/>
<dbReference type="InterPro" id="IPR008271">
    <property type="entry name" value="Ser/Thr_kinase_AS"/>
</dbReference>
<keyword evidence="3 6" id="KW-0547">Nucleotide-binding</keyword>
<accession>A0A9Q0MM53</accession>
<comment type="caution">
    <text evidence="9">The sequence shown here is derived from an EMBL/GenBank/DDBJ whole genome shotgun (WGS) entry which is preliminary data.</text>
</comment>
<evidence type="ECO:0000256" key="5">
    <source>
        <dbReference type="ARBA" id="ARBA00022840"/>
    </source>
</evidence>
<evidence type="ECO:0000256" key="7">
    <source>
        <dbReference type="RuleBase" id="RU000304"/>
    </source>
</evidence>
<evidence type="ECO:0000256" key="2">
    <source>
        <dbReference type="ARBA" id="ARBA00022679"/>
    </source>
</evidence>
<dbReference type="GO" id="GO:0005524">
    <property type="term" value="F:ATP binding"/>
    <property type="evidence" value="ECO:0007669"/>
    <property type="project" value="UniProtKB-UniRule"/>
</dbReference>
<keyword evidence="5 6" id="KW-0067">ATP-binding</keyword>
<feature type="domain" description="Protein kinase" evidence="8">
    <location>
        <begin position="8"/>
        <end position="299"/>
    </location>
</feature>
<proteinExistence type="inferred from homology"/>
<organism evidence="9 10">
    <name type="scientific">Pseudolycoriella hygida</name>
    <dbReference type="NCBI Taxonomy" id="35572"/>
    <lineage>
        <taxon>Eukaryota</taxon>
        <taxon>Metazoa</taxon>
        <taxon>Ecdysozoa</taxon>
        <taxon>Arthropoda</taxon>
        <taxon>Hexapoda</taxon>
        <taxon>Insecta</taxon>
        <taxon>Pterygota</taxon>
        <taxon>Neoptera</taxon>
        <taxon>Endopterygota</taxon>
        <taxon>Diptera</taxon>
        <taxon>Nematocera</taxon>
        <taxon>Sciaroidea</taxon>
        <taxon>Sciaridae</taxon>
        <taxon>Pseudolycoriella</taxon>
    </lineage>
</organism>
<keyword evidence="1 7" id="KW-0723">Serine/threonine-protein kinase</keyword>